<reference evidence="1" key="1">
    <citation type="submission" date="2018-11" db="EMBL/GenBank/DDBJ databases">
        <authorList>
            <consortium name="Genoscope - CEA"/>
            <person name="William W."/>
        </authorList>
    </citation>
    <scope>NUCLEOTIDE SEQUENCE</scope>
</reference>
<proteinExistence type="predicted"/>
<organism evidence="1">
    <name type="scientific">Brassica oleracea</name>
    <name type="common">Wild cabbage</name>
    <dbReference type="NCBI Taxonomy" id="3712"/>
    <lineage>
        <taxon>Eukaryota</taxon>
        <taxon>Viridiplantae</taxon>
        <taxon>Streptophyta</taxon>
        <taxon>Embryophyta</taxon>
        <taxon>Tracheophyta</taxon>
        <taxon>Spermatophyta</taxon>
        <taxon>Magnoliopsida</taxon>
        <taxon>eudicotyledons</taxon>
        <taxon>Gunneridae</taxon>
        <taxon>Pentapetalae</taxon>
        <taxon>rosids</taxon>
        <taxon>malvids</taxon>
        <taxon>Brassicales</taxon>
        <taxon>Brassicaceae</taxon>
        <taxon>Brassiceae</taxon>
        <taxon>Brassica</taxon>
    </lineage>
</organism>
<sequence>MEKKKLFCLRYAFQAALYALWRERNKLKHEDKLMPMEVLKKMIDKGVRNKLSSVRSKGIRGMEGGLQFWFVTRL</sequence>
<dbReference type="EMBL" id="LR031879">
    <property type="protein sequence ID" value="VDD55276.1"/>
    <property type="molecule type" value="Genomic_DNA"/>
</dbReference>
<gene>
    <name evidence="1" type="ORF">BOLC8T48505H</name>
</gene>
<name>A0A3P6G4N9_BRAOL</name>
<dbReference type="AlphaFoldDB" id="A0A3P6G4N9"/>
<protein>
    <submittedName>
        <fullName evidence="1">Uncharacterized protein</fullName>
    </submittedName>
</protein>
<accession>A0A3P6G4N9</accession>
<evidence type="ECO:0000313" key="1">
    <source>
        <dbReference type="EMBL" id="VDD55276.1"/>
    </source>
</evidence>